<dbReference type="VEuPathDB" id="GiardiaDB:GL50581_91"/>
<accession>V6TX89</accession>
<reference evidence="3" key="1">
    <citation type="submission" date="2012-02" db="EMBL/GenBank/DDBJ databases">
        <title>Genome sequencing of Giardia lamblia Genotypes A2 and B isolates (DH and GS) and comparative analysis with the genomes of Genotypes A1 and E (WB and Pig).</title>
        <authorList>
            <person name="Adam R."/>
            <person name="Dahlstrom E."/>
            <person name="Martens C."/>
            <person name="Bruno D."/>
            <person name="Barbian K."/>
            <person name="Porcella S.F."/>
            <person name="Nash T."/>
        </authorList>
    </citation>
    <scope>NUCLEOTIDE SEQUENCE</scope>
    <source>
        <strain evidence="3">GS</strain>
    </source>
</reference>
<dbReference type="SUPFAM" id="SSF50182">
    <property type="entry name" value="Sm-like ribonucleoproteins"/>
    <property type="match status" value="1"/>
</dbReference>
<dbReference type="OrthoDB" id="29543at2759"/>
<dbReference type="VEuPathDB" id="GiardiaDB:DHA2_151936"/>
<dbReference type="SMART" id="SM00651">
    <property type="entry name" value="Sm"/>
    <property type="match status" value="1"/>
</dbReference>
<reference evidence="2 3" key="2">
    <citation type="journal article" date="2013" name="Genome Biol. Evol.">
        <title>Genome sequencing of Giardia lamblia genotypes A2 and B isolates (DH and GS) and comparative analysis with the genomes of genotypes A1 and E (WB and Pig).</title>
        <authorList>
            <person name="Adam R.D."/>
            <person name="Dahlstrom E.W."/>
            <person name="Martens C.A."/>
            <person name="Bruno D.P."/>
            <person name="Barbian K.D."/>
            <person name="Ricklefs S.M."/>
            <person name="Hernandez M.M."/>
            <person name="Narla N.P."/>
            <person name="Patel R.B."/>
            <person name="Porcella S.F."/>
            <person name="Nash T.E."/>
        </authorList>
    </citation>
    <scope>NUCLEOTIDE SEQUENCE [LARGE SCALE GENOMIC DNA]</scope>
    <source>
        <strain evidence="2 3">GS</strain>
    </source>
</reference>
<name>V6TX89_GIAIN</name>
<dbReference type="Proteomes" id="UP000018040">
    <property type="component" value="Unassembled WGS sequence"/>
</dbReference>
<dbReference type="PROSITE" id="PS52002">
    <property type="entry name" value="SM"/>
    <property type="match status" value="1"/>
</dbReference>
<evidence type="ECO:0000313" key="3">
    <source>
        <dbReference type="Proteomes" id="UP000018040"/>
    </source>
</evidence>
<dbReference type="EMBL" id="AHHH01000118">
    <property type="protein sequence ID" value="ESU41625.1"/>
    <property type="molecule type" value="Genomic_DNA"/>
</dbReference>
<dbReference type="InterPro" id="IPR040002">
    <property type="entry name" value="Sm-like_LSM3"/>
</dbReference>
<dbReference type="VEuPathDB" id="GiardiaDB:QR46_3823"/>
<comment type="caution">
    <text evidence="2">The sequence shown here is derived from an EMBL/GenBank/DDBJ whole genome shotgun (WGS) entry which is preliminary data.</text>
</comment>
<dbReference type="GO" id="GO:0003723">
    <property type="term" value="F:RNA binding"/>
    <property type="evidence" value="ECO:0007669"/>
    <property type="project" value="InterPro"/>
</dbReference>
<dbReference type="Pfam" id="PF01423">
    <property type="entry name" value="LSM"/>
    <property type="match status" value="1"/>
</dbReference>
<dbReference type="InterPro" id="IPR047575">
    <property type="entry name" value="Sm"/>
</dbReference>
<dbReference type="PANTHER" id="PTHR13110">
    <property type="entry name" value="U6 SNRNA-ASSOCIATED SM-LIKE PROTEIN LSM3"/>
    <property type="match status" value="1"/>
</dbReference>
<organism evidence="2 3">
    <name type="scientific">Giardia intestinalis</name>
    <name type="common">Giardia lamblia</name>
    <dbReference type="NCBI Taxonomy" id="5741"/>
    <lineage>
        <taxon>Eukaryota</taxon>
        <taxon>Metamonada</taxon>
        <taxon>Diplomonadida</taxon>
        <taxon>Hexamitidae</taxon>
        <taxon>Giardiinae</taxon>
        <taxon>Giardia</taxon>
    </lineage>
</organism>
<evidence type="ECO:0000313" key="2">
    <source>
        <dbReference type="EMBL" id="ESU41625.1"/>
    </source>
</evidence>
<gene>
    <name evidence="2" type="ORF">GSB_152180</name>
</gene>
<sequence length="133" mass="15043">MIYKISAMSNTSRPYLQQEHADRRAGIDVDQCTEEHAEAPLFHSPAGDRASPEYTEFANPLYLLKTSLEDRITILLQNNSSVTGLLASFDEHMNIILINAEETGHPLNRFFPLLFIRGDSIIFVTRKKFTSTA</sequence>
<protein>
    <submittedName>
        <fullName evidence="2">Snrnp sm-like protein</fullName>
    </submittedName>
</protein>
<dbReference type="VEuPathDB" id="GiardiaDB:GL50803_0022112"/>
<evidence type="ECO:0000259" key="1">
    <source>
        <dbReference type="PROSITE" id="PS52002"/>
    </source>
</evidence>
<feature type="domain" description="Sm" evidence="1">
    <location>
        <begin position="59"/>
        <end position="130"/>
    </location>
</feature>
<proteinExistence type="predicted"/>
<dbReference type="Gene3D" id="2.30.30.100">
    <property type="match status" value="1"/>
</dbReference>
<dbReference type="AlphaFoldDB" id="V6TX89"/>
<dbReference type="InterPro" id="IPR001163">
    <property type="entry name" value="Sm_dom_euk/arc"/>
</dbReference>
<dbReference type="InterPro" id="IPR010920">
    <property type="entry name" value="LSM_dom_sf"/>
</dbReference>